<dbReference type="WBParaSite" id="PgR006_g197_t01">
    <property type="protein sequence ID" value="PgR006_g197_t01"/>
    <property type="gene ID" value="PgR006_g197"/>
</dbReference>
<evidence type="ECO:0000256" key="1">
    <source>
        <dbReference type="SAM" id="MobiDB-lite"/>
    </source>
</evidence>
<keyword evidence="2" id="KW-1185">Reference proteome</keyword>
<evidence type="ECO:0000313" key="2">
    <source>
        <dbReference type="Proteomes" id="UP000887569"/>
    </source>
</evidence>
<name>A0A915AFF1_PARUN</name>
<proteinExistence type="predicted"/>
<evidence type="ECO:0000313" key="3">
    <source>
        <dbReference type="WBParaSite" id="PgR006_g197_t01"/>
    </source>
</evidence>
<reference evidence="3" key="1">
    <citation type="submission" date="2022-11" db="UniProtKB">
        <authorList>
            <consortium name="WormBaseParasite"/>
        </authorList>
    </citation>
    <scope>IDENTIFICATION</scope>
</reference>
<organism evidence="2 3">
    <name type="scientific">Parascaris univalens</name>
    <name type="common">Nematode worm</name>
    <dbReference type="NCBI Taxonomy" id="6257"/>
    <lineage>
        <taxon>Eukaryota</taxon>
        <taxon>Metazoa</taxon>
        <taxon>Ecdysozoa</taxon>
        <taxon>Nematoda</taxon>
        <taxon>Chromadorea</taxon>
        <taxon>Rhabditida</taxon>
        <taxon>Spirurina</taxon>
        <taxon>Ascaridomorpha</taxon>
        <taxon>Ascaridoidea</taxon>
        <taxon>Ascarididae</taxon>
        <taxon>Parascaris</taxon>
    </lineage>
</organism>
<accession>A0A915AFF1</accession>
<feature type="compositionally biased region" description="Basic residues" evidence="1">
    <location>
        <begin position="21"/>
        <end position="35"/>
    </location>
</feature>
<feature type="region of interest" description="Disordered" evidence="1">
    <location>
        <begin position="1"/>
        <end position="51"/>
    </location>
</feature>
<sequence>MNKANPAGRIADPPSTDKPKPRNRGNRGGTKKRMRIAQAQNMSKRASLPPPFLSAANAEPCLAMPMRTFGGMSRAPIHPQRFGFFDIPSIAPPMKRVEAGLKPLALNEVPIDELSGGIGVRAVAIAPPLLKPPTASMLKAPVEIHKATEADIMSVNTTTGMNEIFAKMVWKKLNMIKDPVRLARMHTCLMGILQQAITEEATGSVEKPQP</sequence>
<dbReference type="AlphaFoldDB" id="A0A915AFF1"/>
<protein>
    <submittedName>
        <fullName evidence="3">Uncharacterized protein</fullName>
    </submittedName>
</protein>
<dbReference type="Proteomes" id="UP000887569">
    <property type="component" value="Unplaced"/>
</dbReference>